<feature type="signal peptide" evidence="7">
    <location>
        <begin position="1"/>
        <end position="25"/>
    </location>
</feature>
<evidence type="ECO:0000313" key="11">
    <source>
        <dbReference type="Proteomes" id="UP000217343"/>
    </source>
</evidence>
<dbReference type="GO" id="GO:0008061">
    <property type="term" value="F:chitin binding"/>
    <property type="evidence" value="ECO:0007669"/>
    <property type="project" value="InterPro"/>
</dbReference>
<dbReference type="Gene3D" id="2.60.40.1080">
    <property type="match status" value="1"/>
</dbReference>
<keyword evidence="7" id="KW-0732">Signal</keyword>
<dbReference type="Pfam" id="PF00704">
    <property type="entry name" value="Glyco_hydro_18"/>
    <property type="match status" value="1"/>
</dbReference>
<dbReference type="Proteomes" id="UP000217343">
    <property type="component" value="Chromosome"/>
</dbReference>
<evidence type="ECO:0000256" key="6">
    <source>
        <dbReference type="RuleBase" id="RU000489"/>
    </source>
</evidence>
<dbReference type="KEGG" id="mmas:MYMAC_001750"/>
<proteinExistence type="predicted"/>
<dbReference type="GO" id="GO:0006032">
    <property type="term" value="P:chitin catabolic process"/>
    <property type="evidence" value="ECO:0007669"/>
    <property type="project" value="UniProtKB-KW"/>
</dbReference>
<dbReference type="PROSITE" id="PS51910">
    <property type="entry name" value="GH18_2"/>
    <property type="match status" value="1"/>
</dbReference>
<dbReference type="PANTHER" id="PTHR11177:SF317">
    <property type="entry name" value="CHITINASE 12-RELATED"/>
    <property type="match status" value="1"/>
</dbReference>
<keyword evidence="11" id="KW-1185">Reference proteome</keyword>
<feature type="domain" description="Ig-like" evidence="8">
    <location>
        <begin position="205"/>
        <end position="285"/>
    </location>
</feature>
<dbReference type="GO" id="GO:0005975">
    <property type="term" value="P:carbohydrate metabolic process"/>
    <property type="evidence" value="ECO:0007669"/>
    <property type="project" value="InterPro"/>
</dbReference>
<accession>A0A250JR75</accession>
<dbReference type="AlphaFoldDB" id="A0A250JR75"/>
<evidence type="ECO:0000256" key="5">
    <source>
        <dbReference type="ARBA" id="ARBA00023295"/>
    </source>
</evidence>
<keyword evidence="4" id="KW-0146">Chitin degradation</keyword>
<keyword evidence="4" id="KW-0119">Carbohydrate metabolism</keyword>
<evidence type="ECO:0000256" key="2">
    <source>
        <dbReference type="ARBA" id="ARBA00012729"/>
    </source>
</evidence>
<dbReference type="PANTHER" id="PTHR11177">
    <property type="entry name" value="CHITINASE"/>
    <property type="match status" value="1"/>
</dbReference>
<dbReference type="PROSITE" id="PS50835">
    <property type="entry name" value="IG_LIKE"/>
    <property type="match status" value="1"/>
</dbReference>
<keyword evidence="5 6" id="KW-0326">Glycosidase</keyword>
<evidence type="ECO:0000256" key="3">
    <source>
        <dbReference type="ARBA" id="ARBA00022801"/>
    </source>
</evidence>
<dbReference type="InterPro" id="IPR007110">
    <property type="entry name" value="Ig-like_dom"/>
</dbReference>
<feature type="chain" id="PRO_5012400044" description="chitinase" evidence="7">
    <location>
        <begin position="26"/>
        <end position="639"/>
    </location>
</feature>
<protein>
    <recommendedName>
        <fullName evidence="2">chitinase</fullName>
        <ecNumber evidence="2">3.2.1.14</ecNumber>
    </recommendedName>
</protein>
<dbReference type="Gene3D" id="2.60.120.430">
    <property type="entry name" value="Galactose-binding lectin"/>
    <property type="match status" value="1"/>
</dbReference>
<dbReference type="Gene3D" id="3.10.50.10">
    <property type="match status" value="1"/>
</dbReference>
<dbReference type="EC" id="3.2.1.14" evidence="2"/>
<evidence type="ECO:0000256" key="1">
    <source>
        <dbReference type="ARBA" id="ARBA00000822"/>
    </source>
</evidence>
<evidence type="ECO:0000259" key="8">
    <source>
        <dbReference type="PROSITE" id="PS50835"/>
    </source>
</evidence>
<evidence type="ECO:0000313" key="10">
    <source>
        <dbReference type="EMBL" id="ATB46158.1"/>
    </source>
</evidence>
<organism evidence="10 11">
    <name type="scientific">Corallococcus macrosporus DSM 14697</name>
    <dbReference type="NCBI Taxonomy" id="1189310"/>
    <lineage>
        <taxon>Bacteria</taxon>
        <taxon>Pseudomonadati</taxon>
        <taxon>Myxococcota</taxon>
        <taxon>Myxococcia</taxon>
        <taxon>Myxococcales</taxon>
        <taxon>Cystobacterineae</taxon>
        <taxon>Myxococcaceae</taxon>
        <taxon>Corallococcus</taxon>
    </lineage>
</organism>
<dbReference type="GO" id="GO:0005576">
    <property type="term" value="C:extracellular region"/>
    <property type="evidence" value="ECO:0007669"/>
    <property type="project" value="TreeGrafter"/>
</dbReference>
<dbReference type="Gene3D" id="3.20.20.80">
    <property type="entry name" value="Glycosidases"/>
    <property type="match status" value="1"/>
</dbReference>
<gene>
    <name evidence="10" type="ORF">MYMAC_001750</name>
</gene>
<dbReference type="InterPro" id="IPR001579">
    <property type="entry name" value="Glyco_hydro_18_chit_AS"/>
</dbReference>
<dbReference type="SUPFAM" id="SSF51445">
    <property type="entry name" value="(Trans)glycosidases"/>
    <property type="match status" value="1"/>
</dbReference>
<feature type="domain" description="GH18" evidence="9">
    <location>
        <begin position="296"/>
        <end position="639"/>
    </location>
</feature>
<dbReference type="PROSITE" id="PS01095">
    <property type="entry name" value="GH18_1"/>
    <property type="match status" value="1"/>
</dbReference>
<dbReference type="InterPro" id="IPR011583">
    <property type="entry name" value="Chitinase_II/V-like_cat"/>
</dbReference>
<dbReference type="EMBL" id="CP022203">
    <property type="protein sequence ID" value="ATB46158.1"/>
    <property type="molecule type" value="Genomic_DNA"/>
</dbReference>
<dbReference type="InterPro" id="IPR017853">
    <property type="entry name" value="GH"/>
</dbReference>
<comment type="catalytic activity">
    <reaction evidence="1">
        <text>Random endo-hydrolysis of N-acetyl-beta-D-glucosaminide (1-&gt;4)-beta-linkages in chitin and chitodextrins.</text>
        <dbReference type="EC" id="3.2.1.14"/>
    </reaction>
</comment>
<evidence type="ECO:0000259" key="9">
    <source>
        <dbReference type="PROSITE" id="PS51910"/>
    </source>
</evidence>
<keyword evidence="3 6" id="KW-0378">Hydrolase</keyword>
<reference evidence="10 11" key="1">
    <citation type="submission" date="2017-06" db="EMBL/GenBank/DDBJ databases">
        <title>Sequencing and comparative analysis of myxobacterial genomes.</title>
        <authorList>
            <person name="Rupp O."/>
            <person name="Goesmann A."/>
            <person name="Sogaard-Andersen L."/>
        </authorList>
    </citation>
    <scope>NUCLEOTIDE SEQUENCE [LARGE SCALE GENOMIC DNA]</scope>
    <source>
        <strain evidence="10 11">DSM 14697</strain>
    </source>
</reference>
<dbReference type="GO" id="GO:0008843">
    <property type="term" value="F:endochitinase activity"/>
    <property type="evidence" value="ECO:0007669"/>
    <property type="project" value="UniProtKB-EC"/>
</dbReference>
<dbReference type="SMART" id="SM00636">
    <property type="entry name" value="Glyco_18"/>
    <property type="match status" value="1"/>
</dbReference>
<name>A0A250JR75_9BACT</name>
<dbReference type="InterPro" id="IPR001223">
    <property type="entry name" value="Glyco_hydro18_cat"/>
</dbReference>
<evidence type="ECO:0000256" key="7">
    <source>
        <dbReference type="SAM" id="SignalP"/>
    </source>
</evidence>
<evidence type="ECO:0000256" key="4">
    <source>
        <dbReference type="ARBA" id="ARBA00023024"/>
    </source>
</evidence>
<dbReference type="InterPro" id="IPR050314">
    <property type="entry name" value="Glycosyl_Hydrlase_18"/>
</dbReference>
<sequence>MNRLVVWFVSWMAMVLATGGSAAWAAQAEARPPAAAGDTEEGAAPGFVPTTTSWIYREAMEAPWQDYSWAPHSLTNTSPVAAGRHSISVTMRAWEALYFNTSPLTVAPGMTLTLSVHGGASGNNAVVQTRAVVNGAFTPGTELGPYCTGGRIRANTWSTCTIPISVLAPQGARFTGLALQEGRGLSLPTLYFDELGVRGIPAPAPQVEVAIHPTSATVPAGGTQAFTATVTGSANTAVTWSVQEGASGGSVTAAGLYTAPSSAGTYHVVATSQAAPTKSAVATVTVTSTPPPPGGKWVSGYYTGWNADLYPPEKVDFTALTHILVGRVTPNPDGTVNTQFDNSNGPAIARTLSTRAHAAGRKAIIMVGGAGEHDGWVGAASSANRARFVQNLVNAMETFGYDGLDIDWEPVEQADKPALLALIQELRAARPQMLLTMPIGWVNSNFPEDADPWFANLVPYLDQMNVMSYEMTGPWGGWLSWYTSALRGESGYHPTSVSSSLNAWVGAGLPRNKLGMGIPFYGMAWRNITGPYQPYTDWSDYVGSDNSFTYEKILELSATGVYRWDEAAQASYVTFDVPVEDGTVRWISYDSPQAIAAKGAFAHDNGFGGTIIWTINQGCTDPATGANPLLDAVKDAFLE</sequence>
<dbReference type="SMART" id="SM00635">
    <property type="entry name" value="BID_2"/>
    <property type="match status" value="1"/>
</dbReference>
<dbReference type="InterPro" id="IPR003343">
    <property type="entry name" value="Big_2"/>
</dbReference>
<keyword evidence="4" id="KW-0624">Polysaccharide degradation</keyword>
<dbReference type="InterPro" id="IPR029070">
    <property type="entry name" value="Chitinase_insertion_sf"/>
</dbReference>